<keyword evidence="3" id="KW-1185">Reference proteome</keyword>
<name>A0ABN8R888_9CNID</name>
<feature type="non-terminal residue" evidence="2">
    <location>
        <position position="1"/>
    </location>
</feature>
<dbReference type="InterPro" id="IPR000953">
    <property type="entry name" value="Chromo/chromo_shadow_dom"/>
</dbReference>
<protein>
    <recommendedName>
        <fullName evidence="1">Chromo domain-containing protein</fullName>
    </recommendedName>
</protein>
<dbReference type="SMART" id="SM00298">
    <property type="entry name" value="CHROMO"/>
    <property type="match status" value="1"/>
</dbReference>
<organism evidence="2 3">
    <name type="scientific">Porites lobata</name>
    <dbReference type="NCBI Taxonomy" id="104759"/>
    <lineage>
        <taxon>Eukaryota</taxon>
        <taxon>Metazoa</taxon>
        <taxon>Cnidaria</taxon>
        <taxon>Anthozoa</taxon>
        <taxon>Hexacorallia</taxon>
        <taxon>Scleractinia</taxon>
        <taxon>Fungiina</taxon>
        <taxon>Poritidae</taxon>
        <taxon>Porites</taxon>
    </lineage>
</organism>
<evidence type="ECO:0000313" key="3">
    <source>
        <dbReference type="Proteomes" id="UP001159405"/>
    </source>
</evidence>
<dbReference type="Proteomes" id="UP001159405">
    <property type="component" value="Unassembled WGS sequence"/>
</dbReference>
<reference evidence="2 3" key="1">
    <citation type="submission" date="2022-05" db="EMBL/GenBank/DDBJ databases">
        <authorList>
            <consortium name="Genoscope - CEA"/>
            <person name="William W."/>
        </authorList>
    </citation>
    <scope>NUCLEOTIDE SEQUENCE [LARGE SCALE GENOMIC DNA]</scope>
</reference>
<feature type="non-terminal residue" evidence="2">
    <location>
        <position position="457"/>
    </location>
</feature>
<gene>
    <name evidence="2" type="ORF">PLOB_00014578</name>
</gene>
<dbReference type="Gene3D" id="2.40.50.40">
    <property type="match status" value="1"/>
</dbReference>
<comment type="caution">
    <text evidence="2">The sequence shown here is derived from an EMBL/GenBank/DDBJ whole genome shotgun (WGS) entry which is preliminary data.</text>
</comment>
<dbReference type="SUPFAM" id="SSF54160">
    <property type="entry name" value="Chromo domain-like"/>
    <property type="match status" value="1"/>
</dbReference>
<evidence type="ECO:0000259" key="1">
    <source>
        <dbReference type="PROSITE" id="PS50013"/>
    </source>
</evidence>
<evidence type="ECO:0000313" key="2">
    <source>
        <dbReference type="EMBL" id="CAH3174097.1"/>
    </source>
</evidence>
<feature type="domain" description="Chromo" evidence="1">
    <location>
        <begin position="143"/>
        <end position="174"/>
    </location>
</feature>
<dbReference type="PANTHER" id="PTHR46585">
    <property type="entry name" value="INTEGRASE CORE DOMAIN CONTAINING PROTEIN"/>
    <property type="match status" value="1"/>
</dbReference>
<dbReference type="EMBL" id="CALNXK010000187">
    <property type="protein sequence ID" value="CAH3174097.1"/>
    <property type="molecule type" value="Genomic_DNA"/>
</dbReference>
<proteinExistence type="predicted"/>
<sequence length="457" mass="53028">EAYETPSRQGSLGGIERFARAQGMSIGRARRALQPLLSYTLHKPRRRRFPTLPVVWQRLYGKRLARRVRPQWKPGDRVRLQKQHRPFEKGYLPGWTEEVFIIDRAVPGPVATYKIKEWDGEPIEGTFYEQDVQKVDVPDDALFRVEKVLQRRRQEVKVRWKGWPPKYDSWIPKSKFPTNTTSSFKVRLPVPLELKGDGWKVGLAAISTPDAALDLSRLTNAVNPRVFKVGCKLVNSLRADAVPYHHQTTMQIKDIMHDPGVVDGVSLMKVLIRKSQFYEMKEAQAKSKRLYDRFRVTYEWDGEDLRMLAKELDDIALTTGMMFVEWHVHVTMAKLMGWLVETGKDKYALGPNLRYELIYKTQKTGNYYKDVKNTELNNHDLWKVESGLLQLSQTLNWRFSNLNVAFRNVVGEPSRTFLVYSDLVDSNIVGGQQHALVREVEYRRLGQGVAYFEPLHI</sequence>
<dbReference type="CDD" id="cd00024">
    <property type="entry name" value="CD_CSD"/>
    <property type="match status" value="1"/>
</dbReference>
<dbReference type="PANTHER" id="PTHR46585:SF1">
    <property type="entry name" value="CHROMO DOMAIN-CONTAINING PROTEIN"/>
    <property type="match status" value="1"/>
</dbReference>
<dbReference type="InterPro" id="IPR016197">
    <property type="entry name" value="Chromo-like_dom_sf"/>
</dbReference>
<dbReference type="PROSITE" id="PS50013">
    <property type="entry name" value="CHROMO_2"/>
    <property type="match status" value="1"/>
</dbReference>
<accession>A0ABN8R888</accession>